<sequence length="140" mass="16101">MFELAPYRYAPLLESQIRLLTILPGSLYQDLECRLSHVDHDQTSSKGQKNANPSYKALSYVWGDPKAVSWIILDDVLVGVTKDLHHALRHLRHASEPRQFWVDALCINQNDVLEKTEQIKKMKQIYSQADQVIMWLGEAA</sequence>
<gene>
    <name evidence="2" type="ORF">CC78DRAFT_464340</name>
</gene>
<dbReference type="PANTHER" id="PTHR24148:SF73">
    <property type="entry name" value="HET DOMAIN PROTEIN (AFU_ORTHOLOGUE AFUA_8G01020)"/>
    <property type="match status" value="1"/>
</dbReference>
<dbReference type="OrthoDB" id="2157530at2759"/>
<dbReference type="Proteomes" id="UP000800093">
    <property type="component" value="Unassembled WGS sequence"/>
</dbReference>
<evidence type="ECO:0000313" key="2">
    <source>
        <dbReference type="EMBL" id="KAF2264100.1"/>
    </source>
</evidence>
<dbReference type="EMBL" id="ML986619">
    <property type="protein sequence ID" value="KAF2264100.1"/>
    <property type="molecule type" value="Genomic_DNA"/>
</dbReference>
<dbReference type="InterPro" id="IPR010730">
    <property type="entry name" value="HET"/>
</dbReference>
<feature type="domain" description="Heterokaryon incompatibility" evidence="1">
    <location>
        <begin position="55"/>
        <end position="139"/>
    </location>
</feature>
<evidence type="ECO:0000259" key="1">
    <source>
        <dbReference type="Pfam" id="PF06985"/>
    </source>
</evidence>
<accession>A0A9P4KCR5</accession>
<dbReference type="PANTHER" id="PTHR24148">
    <property type="entry name" value="ANKYRIN REPEAT DOMAIN-CONTAINING PROTEIN 39 HOMOLOG-RELATED"/>
    <property type="match status" value="1"/>
</dbReference>
<evidence type="ECO:0000313" key="3">
    <source>
        <dbReference type="Proteomes" id="UP000800093"/>
    </source>
</evidence>
<dbReference type="AlphaFoldDB" id="A0A9P4KCR5"/>
<keyword evidence="3" id="KW-1185">Reference proteome</keyword>
<proteinExistence type="predicted"/>
<protein>
    <recommendedName>
        <fullName evidence="1">Heterokaryon incompatibility domain-containing protein</fullName>
    </recommendedName>
</protein>
<feature type="non-terminal residue" evidence="2">
    <location>
        <position position="140"/>
    </location>
</feature>
<organism evidence="2 3">
    <name type="scientific">Lojkania enalia</name>
    <dbReference type="NCBI Taxonomy" id="147567"/>
    <lineage>
        <taxon>Eukaryota</taxon>
        <taxon>Fungi</taxon>
        <taxon>Dikarya</taxon>
        <taxon>Ascomycota</taxon>
        <taxon>Pezizomycotina</taxon>
        <taxon>Dothideomycetes</taxon>
        <taxon>Pleosporomycetidae</taxon>
        <taxon>Pleosporales</taxon>
        <taxon>Pleosporales incertae sedis</taxon>
        <taxon>Lojkania</taxon>
    </lineage>
</organism>
<dbReference type="InterPro" id="IPR052895">
    <property type="entry name" value="HetReg/Transcr_Mod"/>
</dbReference>
<reference evidence="3" key="1">
    <citation type="journal article" date="2020" name="Stud. Mycol.">
        <title>101 Dothideomycetes genomes: A test case for predicting lifestyles and emergence of pathogens.</title>
        <authorList>
            <person name="Haridas S."/>
            <person name="Albert R."/>
            <person name="Binder M."/>
            <person name="Bloem J."/>
            <person name="LaButti K."/>
            <person name="Salamov A."/>
            <person name="Andreopoulos B."/>
            <person name="Baker S."/>
            <person name="Barry K."/>
            <person name="Bills G."/>
            <person name="Bluhm B."/>
            <person name="Cannon C."/>
            <person name="Castanera R."/>
            <person name="Culley D."/>
            <person name="Daum C."/>
            <person name="Ezra D."/>
            <person name="Gonzalez J."/>
            <person name="Henrissat B."/>
            <person name="Kuo A."/>
            <person name="Liang C."/>
            <person name="Lipzen A."/>
            <person name="Lutzoni F."/>
            <person name="Magnuson J."/>
            <person name="Mondo S."/>
            <person name="Nolan M."/>
            <person name="Ohm R."/>
            <person name="Pangilinan J."/>
            <person name="Park H.-J."/>
            <person name="Ramirez L."/>
            <person name="Alfaro M."/>
            <person name="Sun H."/>
            <person name="Tritt A."/>
            <person name="Yoshinaga Y."/>
            <person name="Zwiers L.-H."/>
            <person name="Turgeon B."/>
            <person name="Goodwin S."/>
            <person name="Spatafora J."/>
            <person name="Crous P."/>
            <person name="Grigoriev I."/>
        </authorList>
    </citation>
    <scope>NUCLEOTIDE SEQUENCE [LARGE SCALE GENOMIC DNA]</scope>
    <source>
        <strain evidence="3">CBS 304.66</strain>
    </source>
</reference>
<name>A0A9P4KCR5_9PLEO</name>
<comment type="caution">
    <text evidence="2">The sequence shown here is derived from an EMBL/GenBank/DDBJ whole genome shotgun (WGS) entry which is preliminary data.</text>
</comment>
<dbReference type="Pfam" id="PF06985">
    <property type="entry name" value="HET"/>
    <property type="match status" value="1"/>
</dbReference>